<dbReference type="EMBL" id="JN645685">
    <property type="protein sequence ID" value="AEX09427.1"/>
    <property type="molecule type" value="Genomic_DNA"/>
</dbReference>
<reference evidence="2" key="1">
    <citation type="journal article" date="2011" name="Metab. Eng.">
        <title>High-level production of tetraacetyl phytosphingosine (TAPS) by combined genetic engineering of sphingoid base biosynthesis and L-serine availability in the non-conventional yeast Pichia ciferrii.</title>
        <authorList>
            <person name="Schorsch C."/>
            <person name="Kohler T."/>
            <person name="Andrea H."/>
            <person name="Boles E."/>
        </authorList>
    </citation>
    <scope>NUCLEOTIDE SEQUENCE</scope>
    <source>
        <strain evidence="2">F-60-10A</strain>
    </source>
</reference>
<dbReference type="AlphaFoldDB" id="H2DR71"/>
<gene>
    <name evidence="2" type="primary">TSC3</name>
</gene>
<protein>
    <submittedName>
        <fullName evidence="2">Tsc3</fullName>
    </submittedName>
</protein>
<accession>H2DR71</accession>
<dbReference type="GeneID" id="23466655"/>
<organism evidence="2">
    <name type="scientific">Wickerhamomyces ciferrii</name>
    <name type="common">Yeast</name>
    <name type="synonym">Pichia ciferrii</name>
    <dbReference type="NCBI Taxonomy" id="1041607"/>
    <lineage>
        <taxon>Eukaryota</taxon>
        <taxon>Fungi</taxon>
        <taxon>Dikarya</taxon>
        <taxon>Ascomycota</taxon>
        <taxon>Saccharomycotina</taxon>
        <taxon>Saccharomycetes</taxon>
        <taxon>Phaffomycetales</taxon>
        <taxon>Wickerhamomycetaceae</taxon>
        <taxon>Wickerhamomyces</taxon>
    </lineage>
</organism>
<keyword evidence="1" id="KW-0812">Transmembrane</keyword>
<evidence type="ECO:0000256" key="1">
    <source>
        <dbReference type="SAM" id="Phobius"/>
    </source>
</evidence>
<keyword evidence="1" id="KW-1133">Transmembrane helix</keyword>
<evidence type="ECO:0000313" key="2">
    <source>
        <dbReference type="EMBL" id="AEX09427.1"/>
    </source>
</evidence>
<dbReference type="RefSeq" id="XP_011273828.1">
    <property type="nucleotide sequence ID" value="XM_011275526.1"/>
</dbReference>
<sequence>MAGTFVYELTNEERDKDSNLIITKIRNFFEQLYWAYYIHLPYYLMKNEEAFVLHLFFLTVLTVSVYAVFAYLPYKLFQVVDRFFYYLTGDDFKNQLVALGIGAGK</sequence>
<proteinExistence type="predicted"/>
<keyword evidence="1" id="KW-0472">Membrane</keyword>
<name>H2DR71_WICCI</name>
<feature type="transmembrane region" description="Helical" evidence="1">
    <location>
        <begin position="51"/>
        <end position="72"/>
    </location>
</feature>
<dbReference type="OrthoDB" id="4065448at2759"/>